<organism evidence="2 3">
    <name type="scientific">Cimex lectularius</name>
    <name type="common">Bed bug</name>
    <name type="synonym">Acanthia lectularia</name>
    <dbReference type="NCBI Taxonomy" id="79782"/>
    <lineage>
        <taxon>Eukaryota</taxon>
        <taxon>Metazoa</taxon>
        <taxon>Ecdysozoa</taxon>
        <taxon>Arthropoda</taxon>
        <taxon>Hexapoda</taxon>
        <taxon>Insecta</taxon>
        <taxon>Pterygota</taxon>
        <taxon>Neoptera</taxon>
        <taxon>Paraneoptera</taxon>
        <taxon>Hemiptera</taxon>
        <taxon>Heteroptera</taxon>
        <taxon>Panheteroptera</taxon>
        <taxon>Cimicomorpha</taxon>
        <taxon>Cimicidae</taxon>
        <taxon>Cimex</taxon>
    </lineage>
</organism>
<dbReference type="RefSeq" id="XP_014251767.1">
    <property type="nucleotide sequence ID" value="XM_014396281.2"/>
</dbReference>
<accession>A0A8I6TFB4</accession>
<feature type="region of interest" description="Disordered" evidence="1">
    <location>
        <begin position="191"/>
        <end position="240"/>
    </location>
</feature>
<feature type="compositionally biased region" description="Polar residues" evidence="1">
    <location>
        <begin position="228"/>
        <end position="239"/>
    </location>
</feature>
<name>A0A8I6TFB4_CIMLE</name>
<proteinExistence type="predicted"/>
<evidence type="ECO:0000313" key="2">
    <source>
        <dbReference type="EnsemblMetazoa" id="XP_014251767.1"/>
    </source>
</evidence>
<feature type="compositionally biased region" description="Basic and acidic residues" evidence="1">
    <location>
        <begin position="211"/>
        <end position="220"/>
    </location>
</feature>
<keyword evidence="3" id="KW-1185">Reference proteome</keyword>
<dbReference type="Proteomes" id="UP000494040">
    <property type="component" value="Unassembled WGS sequence"/>
</dbReference>
<feature type="region of interest" description="Disordered" evidence="1">
    <location>
        <begin position="81"/>
        <end position="100"/>
    </location>
</feature>
<sequence>MQTVLRLATVCFPCCAKTTDTESDVGSNFEYVVQNHYMYKVRKPVTNLQTDIPDEFKIADGISLHKQPIYRRVQYKGRMRSSQIHPEEESLTDGMPEGQNTGFNWRNNINAKEEVQVYFVKNKEIDLPSKMYDLTPNSVLSSLSKQLDLEKQVVCPDTITQFLEEESSCREKLKKDKSLISFKPLKQKDQFYQSPPTLRPVEETEIESESDVMKQSKEESAPADWSDNDTTISSFLTNPSDRDKQDIIIKKSRTFKEAMELPEPKDVDRTLVWKLFLRQGSESK</sequence>
<dbReference type="GeneID" id="106667953"/>
<evidence type="ECO:0000256" key="1">
    <source>
        <dbReference type="SAM" id="MobiDB-lite"/>
    </source>
</evidence>
<protein>
    <submittedName>
        <fullName evidence="2">Uncharacterized protein</fullName>
    </submittedName>
</protein>
<dbReference type="KEGG" id="clec:106667953"/>
<reference evidence="2" key="1">
    <citation type="submission" date="2022-01" db="UniProtKB">
        <authorList>
            <consortium name="EnsemblMetazoa"/>
        </authorList>
    </citation>
    <scope>IDENTIFICATION</scope>
</reference>
<evidence type="ECO:0000313" key="3">
    <source>
        <dbReference type="Proteomes" id="UP000494040"/>
    </source>
</evidence>
<dbReference type="EnsemblMetazoa" id="XM_014396281.2">
    <property type="protein sequence ID" value="XP_014251767.1"/>
    <property type="gene ID" value="LOC106667953"/>
</dbReference>
<dbReference type="AlphaFoldDB" id="A0A8I6TFB4"/>